<evidence type="ECO:0000313" key="3">
    <source>
        <dbReference type="Proteomes" id="UP001529481"/>
    </source>
</evidence>
<dbReference type="InterPro" id="IPR009091">
    <property type="entry name" value="RCC1/BLIP-II"/>
</dbReference>
<dbReference type="Pfam" id="PF00415">
    <property type="entry name" value="RCC1"/>
    <property type="match status" value="2"/>
</dbReference>
<gene>
    <name evidence="2" type="ORF">QRX41_03405</name>
</gene>
<dbReference type="Proteomes" id="UP001529481">
    <property type="component" value="Unassembled WGS sequence"/>
</dbReference>
<dbReference type="SUPFAM" id="SSF50985">
    <property type="entry name" value="RCC1/BLIP-II"/>
    <property type="match status" value="1"/>
</dbReference>
<name>A0ABU3KFG6_9BIFI</name>
<dbReference type="Gene3D" id="2.130.10.30">
    <property type="entry name" value="Regulator of chromosome condensation 1/beta-lactamase-inhibitor protein II"/>
    <property type="match status" value="1"/>
</dbReference>
<dbReference type="PANTHER" id="PTHR45982">
    <property type="entry name" value="REGULATOR OF CHROMOSOME CONDENSATION"/>
    <property type="match status" value="1"/>
</dbReference>
<comment type="caution">
    <text evidence="2">The sequence shown here is derived from an EMBL/GenBank/DDBJ whole genome shotgun (WGS) entry which is preliminary data.</text>
</comment>
<evidence type="ECO:0000256" key="1">
    <source>
        <dbReference type="SAM" id="MobiDB-lite"/>
    </source>
</evidence>
<evidence type="ECO:0000313" key="2">
    <source>
        <dbReference type="EMBL" id="MDT7509174.1"/>
    </source>
</evidence>
<organism evidence="2 3">
    <name type="scientific">Bifidobacterium kimbladii</name>
    <dbReference type="NCBI Taxonomy" id="1293826"/>
    <lineage>
        <taxon>Bacteria</taxon>
        <taxon>Bacillati</taxon>
        <taxon>Actinomycetota</taxon>
        <taxon>Actinomycetes</taxon>
        <taxon>Bifidobacteriales</taxon>
        <taxon>Bifidobacteriaceae</taxon>
        <taxon>Bifidobacterium</taxon>
    </lineage>
</organism>
<dbReference type="InterPro" id="IPR000408">
    <property type="entry name" value="Reg_chr_condens"/>
</dbReference>
<dbReference type="RefSeq" id="WP_396176788.1">
    <property type="nucleotide sequence ID" value="NZ_JASTZZ010000002.1"/>
</dbReference>
<dbReference type="PROSITE" id="PS00626">
    <property type="entry name" value="RCC1_2"/>
    <property type="match status" value="1"/>
</dbReference>
<accession>A0ABU3KFG6</accession>
<sequence length="250" mass="25929">LGNNTTSGENANPVPVHVRDPASPTDTNKGLKATQVSAGTWSSLAIDMDGNAYAWGRNNYGQLGNNTTSGENANPVPVHVRDPANPTDKSKGLQATQVSGGQYHSLAMGMDGNAYAWGLNSNGQLGDGTQNNKSAPVPVMFNLQLVITGVRFDQTAVPGLTRGDGSSVTVLTPAHQPGTVIVSVDYTLGGAPQTPDTSLRYTYLPAGVLPRAGGEGILLALATGVTGMGGVLASRRHRKETHQLLHASHE</sequence>
<dbReference type="PRINTS" id="PR00633">
    <property type="entry name" value="RCCNDNSATION"/>
</dbReference>
<reference evidence="2 3" key="1">
    <citation type="submission" date="2023-06" db="EMBL/GenBank/DDBJ databases">
        <authorList>
            <person name="Pascarelli S."/>
        </authorList>
    </citation>
    <scope>NUCLEOTIDE SEQUENCE [LARGE SCALE GENOMIC DNA]</scope>
    <source>
        <strain evidence="2 3">H1HS16N</strain>
    </source>
</reference>
<dbReference type="EMBL" id="JASTZZ010000002">
    <property type="protein sequence ID" value="MDT7509174.1"/>
    <property type="molecule type" value="Genomic_DNA"/>
</dbReference>
<dbReference type="InterPro" id="IPR051553">
    <property type="entry name" value="Ran_GTPase-activating"/>
</dbReference>
<keyword evidence="3" id="KW-1185">Reference proteome</keyword>
<proteinExistence type="predicted"/>
<feature type="region of interest" description="Disordered" evidence="1">
    <location>
        <begin position="1"/>
        <end position="30"/>
    </location>
</feature>
<dbReference type="PROSITE" id="PS50012">
    <property type="entry name" value="RCC1_3"/>
    <property type="match status" value="2"/>
</dbReference>
<reference evidence="3" key="2">
    <citation type="submission" date="2023-07" db="EMBL/GenBank/DDBJ databases">
        <title>Bifidobacterium spp. in honeybee.</title>
        <authorList>
            <person name="Olofsson T."/>
        </authorList>
    </citation>
    <scope>NUCLEOTIDE SEQUENCE [LARGE SCALE GENOMIC DNA]</scope>
    <source>
        <strain evidence="3">H1HS16N</strain>
    </source>
</reference>
<protein>
    <submittedName>
        <fullName evidence="2">Chromosome condensation regulator RCC1</fullName>
    </submittedName>
</protein>
<dbReference type="PANTHER" id="PTHR45982:SF1">
    <property type="entry name" value="REGULATOR OF CHROMOSOME CONDENSATION"/>
    <property type="match status" value="1"/>
</dbReference>
<feature type="compositionally biased region" description="Polar residues" evidence="1">
    <location>
        <begin position="1"/>
        <end position="10"/>
    </location>
</feature>
<feature type="non-terminal residue" evidence="2">
    <location>
        <position position="1"/>
    </location>
</feature>